<name>A0A1F6DS93_9BACT</name>
<evidence type="ECO:0000259" key="1">
    <source>
        <dbReference type="Pfam" id="PF08241"/>
    </source>
</evidence>
<dbReference type="SUPFAM" id="SSF53335">
    <property type="entry name" value="S-adenosyl-L-methionine-dependent methyltransferases"/>
    <property type="match status" value="1"/>
</dbReference>
<gene>
    <name evidence="2" type="ORF">A3C94_02400</name>
</gene>
<proteinExistence type="predicted"/>
<organism evidence="2 3">
    <name type="scientific">Candidatus Kaiserbacteria bacterium RIFCSPHIGHO2_02_FULL_55_17</name>
    <dbReference type="NCBI Taxonomy" id="1798496"/>
    <lineage>
        <taxon>Bacteria</taxon>
        <taxon>Candidatus Kaiseribacteriota</taxon>
    </lineage>
</organism>
<dbReference type="Proteomes" id="UP000177232">
    <property type="component" value="Unassembled WGS sequence"/>
</dbReference>
<evidence type="ECO:0000313" key="2">
    <source>
        <dbReference type="EMBL" id="OGG64187.1"/>
    </source>
</evidence>
<reference evidence="2 3" key="1">
    <citation type="journal article" date="2016" name="Nat. Commun.">
        <title>Thousands of microbial genomes shed light on interconnected biogeochemical processes in an aquifer system.</title>
        <authorList>
            <person name="Anantharaman K."/>
            <person name="Brown C.T."/>
            <person name="Hug L.A."/>
            <person name="Sharon I."/>
            <person name="Castelle C.J."/>
            <person name="Probst A.J."/>
            <person name="Thomas B.C."/>
            <person name="Singh A."/>
            <person name="Wilkins M.J."/>
            <person name="Karaoz U."/>
            <person name="Brodie E.L."/>
            <person name="Williams K.H."/>
            <person name="Hubbard S.S."/>
            <person name="Banfield J.F."/>
        </authorList>
    </citation>
    <scope>NUCLEOTIDE SEQUENCE [LARGE SCALE GENOMIC DNA]</scope>
</reference>
<dbReference type="InterPro" id="IPR029063">
    <property type="entry name" value="SAM-dependent_MTases_sf"/>
</dbReference>
<feature type="domain" description="Methyltransferase type 11" evidence="1">
    <location>
        <begin position="53"/>
        <end position="144"/>
    </location>
</feature>
<dbReference type="GO" id="GO:0008757">
    <property type="term" value="F:S-adenosylmethionine-dependent methyltransferase activity"/>
    <property type="evidence" value="ECO:0007669"/>
    <property type="project" value="InterPro"/>
</dbReference>
<dbReference type="Pfam" id="PF08241">
    <property type="entry name" value="Methyltransf_11"/>
    <property type="match status" value="1"/>
</dbReference>
<protein>
    <recommendedName>
        <fullName evidence="1">Methyltransferase type 11 domain-containing protein</fullName>
    </recommendedName>
</protein>
<dbReference type="EMBL" id="MFLJ01000031">
    <property type="protein sequence ID" value="OGG64187.1"/>
    <property type="molecule type" value="Genomic_DNA"/>
</dbReference>
<evidence type="ECO:0000313" key="3">
    <source>
        <dbReference type="Proteomes" id="UP000177232"/>
    </source>
</evidence>
<comment type="caution">
    <text evidence="2">The sequence shown here is derived from an EMBL/GenBank/DDBJ whole genome shotgun (WGS) entry which is preliminary data.</text>
</comment>
<dbReference type="CDD" id="cd02440">
    <property type="entry name" value="AdoMet_MTases"/>
    <property type="match status" value="1"/>
</dbReference>
<dbReference type="AlphaFoldDB" id="A0A1F6DS93"/>
<dbReference type="Gene3D" id="3.40.50.150">
    <property type="entry name" value="Vaccinia Virus protein VP39"/>
    <property type="match status" value="1"/>
</dbReference>
<sequence>MGLFEKFRHKTQNSVKEAVPKEKPSFDHASEEAFRAYMEYFSLTKEDLQKPLLDIGSGNGDFIKYVRAVLGNRRAYGIEKQPAKINLLQDGMVAGDGLSLPFGDETFEIVIAKNCFPIFAVDNDKVKKVISEALRVLKSGGKMVGNISTPEAEMRTQNESNWDERARDWFDKRREGAEKLETFLKDLRESGYKVDYGEVTEKGSRKIIVTIQKPQRLPTA</sequence>
<accession>A0A1F6DS93</accession>
<dbReference type="InterPro" id="IPR013216">
    <property type="entry name" value="Methyltransf_11"/>
</dbReference>
<dbReference type="STRING" id="1798496.A3C94_02400"/>